<evidence type="ECO:0000259" key="1">
    <source>
        <dbReference type="Pfam" id="PF07687"/>
    </source>
</evidence>
<dbReference type="InterPro" id="IPR011650">
    <property type="entry name" value="Peptidase_M20_dimer"/>
</dbReference>
<dbReference type="NCBIfam" id="TIGR01891">
    <property type="entry name" value="amidohydrolases"/>
    <property type="match status" value="1"/>
</dbReference>
<dbReference type="EMBL" id="JAJNBZ010000001">
    <property type="protein sequence ID" value="MCE5167920.1"/>
    <property type="molecule type" value="Genomic_DNA"/>
</dbReference>
<name>A0ABS8YBQ4_9BACL</name>
<evidence type="ECO:0000313" key="3">
    <source>
        <dbReference type="Proteomes" id="UP001199916"/>
    </source>
</evidence>
<reference evidence="2 3" key="1">
    <citation type="submission" date="2021-11" db="EMBL/GenBank/DDBJ databases">
        <title>Draft genome sequence of Paenibacillus profundus YoMME, a new Gram-positive bacteria with exoelectrogenic properties.</title>
        <authorList>
            <person name="Hubenova Y."/>
            <person name="Hubenova E."/>
            <person name="Manasiev Y."/>
            <person name="Peykov S."/>
            <person name="Mitov M."/>
        </authorList>
    </citation>
    <scope>NUCLEOTIDE SEQUENCE [LARGE SCALE GENOMIC DNA]</scope>
    <source>
        <strain evidence="2 3">YoMME</strain>
    </source>
</reference>
<dbReference type="InterPro" id="IPR036264">
    <property type="entry name" value="Bact_exopeptidase_dim_dom"/>
</dbReference>
<dbReference type="Pfam" id="PF07687">
    <property type="entry name" value="M20_dimer"/>
    <property type="match status" value="1"/>
</dbReference>
<evidence type="ECO:0000313" key="2">
    <source>
        <dbReference type="EMBL" id="MCE5167920.1"/>
    </source>
</evidence>
<comment type="caution">
    <text evidence="2">The sequence shown here is derived from an EMBL/GenBank/DDBJ whole genome shotgun (WGS) entry which is preliminary data.</text>
</comment>
<dbReference type="RefSeq" id="WP_233695378.1">
    <property type="nucleotide sequence ID" value="NZ_JAJNBZ010000001.1"/>
</dbReference>
<dbReference type="InterPro" id="IPR002933">
    <property type="entry name" value="Peptidase_M20"/>
</dbReference>
<gene>
    <name evidence="2" type="ORF">LQV63_01135</name>
</gene>
<proteinExistence type="predicted"/>
<accession>A0ABS8YBQ4</accession>
<dbReference type="Gene3D" id="3.40.630.10">
    <property type="entry name" value="Zn peptidases"/>
    <property type="match status" value="1"/>
</dbReference>
<dbReference type="PANTHER" id="PTHR11014">
    <property type="entry name" value="PEPTIDASE M20 FAMILY MEMBER"/>
    <property type="match status" value="1"/>
</dbReference>
<dbReference type="PANTHER" id="PTHR11014:SF63">
    <property type="entry name" value="METALLOPEPTIDASE, PUTATIVE (AFU_ORTHOLOGUE AFUA_6G09600)-RELATED"/>
    <property type="match status" value="1"/>
</dbReference>
<dbReference type="Gene3D" id="3.30.70.360">
    <property type="match status" value="1"/>
</dbReference>
<dbReference type="SUPFAM" id="SSF55031">
    <property type="entry name" value="Bacterial exopeptidase dimerisation domain"/>
    <property type="match status" value="1"/>
</dbReference>
<dbReference type="PIRSF" id="PIRSF005962">
    <property type="entry name" value="Pept_M20D_amidohydro"/>
    <property type="match status" value="1"/>
</dbReference>
<keyword evidence="3" id="KW-1185">Reference proteome</keyword>
<dbReference type="Proteomes" id="UP001199916">
    <property type="component" value="Unassembled WGS sequence"/>
</dbReference>
<organism evidence="2 3">
    <name type="scientific">Paenibacillus profundus</name>
    <dbReference type="NCBI Taxonomy" id="1173085"/>
    <lineage>
        <taxon>Bacteria</taxon>
        <taxon>Bacillati</taxon>
        <taxon>Bacillota</taxon>
        <taxon>Bacilli</taxon>
        <taxon>Bacillales</taxon>
        <taxon>Paenibacillaceae</taxon>
        <taxon>Paenibacillus</taxon>
    </lineage>
</organism>
<dbReference type="SUPFAM" id="SSF53187">
    <property type="entry name" value="Zn-dependent exopeptidases"/>
    <property type="match status" value="1"/>
</dbReference>
<protein>
    <submittedName>
        <fullName evidence="2">Amidohydrolase</fullName>
    </submittedName>
</protein>
<dbReference type="InterPro" id="IPR017439">
    <property type="entry name" value="Amidohydrolase"/>
</dbReference>
<dbReference type="Pfam" id="PF01546">
    <property type="entry name" value="Peptidase_M20"/>
    <property type="match status" value="1"/>
</dbReference>
<sequence length="395" mass="43048">MTRTFVSHWKKALTANYEQTIAWRRHLHQYPEASYEERETARFVADHLISFGIDIQRGVGGQGVVGVIQNGEGPVVTLRADMDALNMQDEKDCAYRSKVPGVMHACGHDGHTAVLLSVAKVLAEHRDNWSGEIRFLFQPAEEVSPGGAQAMIGDGAIEGVDSMYGVHLWTPLQAGVIATRTGPMMAAVDDFFLTIYGKGGHGGMPHACIDAVVVGAALVQQLQTIVSRNVSPLQPAVVSVGSLQAGMTQNVIADHAILKGTIRSFDSTTRKLLRERFEKVVEHTCAMYEAHYELEYRVGYPALINDGAEAARVMRVAEACFGADKVQEAEMIMPAEDFAYYLKKVPGCFVLVGAGNGEEARFPHHHPKFDLVESSMLTAGELLLTLALDALQDTI</sequence>
<feature type="domain" description="Peptidase M20 dimerisation" evidence="1">
    <location>
        <begin position="192"/>
        <end position="285"/>
    </location>
</feature>